<dbReference type="EMBL" id="CAJNRF010005302">
    <property type="protein sequence ID" value="CAF2069748.1"/>
    <property type="molecule type" value="Genomic_DNA"/>
</dbReference>
<dbReference type="EMBL" id="CAJOBH010008014">
    <property type="protein sequence ID" value="CAF4100661.1"/>
    <property type="molecule type" value="Genomic_DNA"/>
</dbReference>
<dbReference type="EMBL" id="CAJNOW010018823">
    <property type="protein sequence ID" value="CAF1668782.1"/>
    <property type="molecule type" value="Genomic_DNA"/>
</dbReference>
<name>A0A815V1W9_9BILA</name>
<evidence type="ECO:0000313" key="8">
    <source>
        <dbReference type="EMBL" id="CAF2069748.1"/>
    </source>
</evidence>
<evidence type="ECO:0000256" key="2">
    <source>
        <dbReference type="SAM" id="Phobius"/>
    </source>
</evidence>
<evidence type="ECO:0000313" key="5">
    <source>
        <dbReference type="EMBL" id="CAF1668782.1"/>
    </source>
</evidence>
<accession>A0A815V1W9</accession>
<dbReference type="EMBL" id="CAJNOV010013542">
    <property type="protein sequence ID" value="CAF1524812.1"/>
    <property type="molecule type" value="Genomic_DNA"/>
</dbReference>
<dbReference type="Proteomes" id="UP000663824">
    <property type="component" value="Unassembled WGS sequence"/>
</dbReference>
<dbReference type="AlphaFoldDB" id="A0A815V1W9"/>
<feature type="domain" description="Band 7" evidence="3">
    <location>
        <begin position="52"/>
        <end position="234"/>
    </location>
</feature>
<sequence>MGSSRCCCSSALIPVAVITLFVLIVVIGNSFSYIEFYQYGFLRRRTTGRVNLSRIYESGLYFSGPDYTFKEFKATGHHVKLSNTLVFTTDNLQVHLNLTFQYFLIKEDLPHLHAAYDIRYHPIITANAKEAIVSTCSRFDTDEFIKNRNKIRREIYFDVKRYLGGCCCIPKCKTNCPKCPIHERCVPNCKPREKNCKKEEKGLFVELRYLQLHDIDVPQRVMERRLHGLVRDLEREKEEYINQEALIKKQTDILVNKYRNNATQSLALSEAQAKLIREIAKVGARKNIELARVGGLASMCSTLGVTEAHDINHLEYLQTLKDSKENITYAIDFSHAILHNDHN</sequence>
<evidence type="ECO:0000313" key="7">
    <source>
        <dbReference type="EMBL" id="CAF2016524.1"/>
    </source>
</evidence>
<proteinExistence type="predicted"/>
<dbReference type="Proteomes" id="UP000663856">
    <property type="component" value="Unassembled WGS sequence"/>
</dbReference>
<keyword evidence="1" id="KW-0175">Coiled coil</keyword>
<evidence type="ECO:0000259" key="3">
    <source>
        <dbReference type="Pfam" id="PF01145"/>
    </source>
</evidence>
<feature type="transmembrane region" description="Helical" evidence="2">
    <location>
        <begin position="12"/>
        <end position="34"/>
    </location>
</feature>
<evidence type="ECO:0000313" key="9">
    <source>
        <dbReference type="EMBL" id="CAF3954258.1"/>
    </source>
</evidence>
<dbReference type="Proteomes" id="UP000681967">
    <property type="component" value="Unassembled WGS sequence"/>
</dbReference>
<dbReference type="InterPro" id="IPR001107">
    <property type="entry name" value="Band_7"/>
</dbReference>
<dbReference type="Proteomes" id="UP000663855">
    <property type="component" value="Unassembled WGS sequence"/>
</dbReference>
<dbReference type="Proteomes" id="UP000663842">
    <property type="component" value="Unassembled WGS sequence"/>
</dbReference>
<keyword evidence="2" id="KW-0812">Transmembrane</keyword>
<reference evidence="4" key="1">
    <citation type="submission" date="2021-02" db="EMBL/GenBank/DDBJ databases">
        <authorList>
            <person name="Nowell W R."/>
        </authorList>
    </citation>
    <scope>NUCLEOTIDE SEQUENCE</scope>
</reference>
<keyword evidence="2" id="KW-1133">Transmembrane helix</keyword>
<evidence type="ECO:0000313" key="6">
    <source>
        <dbReference type="EMBL" id="CAF1906056.1"/>
    </source>
</evidence>
<dbReference type="Proteomes" id="UP000663834">
    <property type="component" value="Unassembled WGS sequence"/>
</dbReference>
<evidence type="ECO:0000313" key="11">
    <source>
        <dbReference type="EMBL" id="CAF4262292.1"/>
    </source>
</evidence>
<dbReference type="Proteomes" id="UP000676336">
    <property type="component" value="Unassembled WGS sequence"/>
</dbReference>
<dbReference type="EMBL" id="CAJNRE010000028">
    <property type="protein sequence ID" value="CAF1906056.1"/>
    <property type="molecule type" value="Genomic_DNA"/>
</dbReference>
<feature type="coiled-coil region" evidence="1">
    <location>
        <begin position="219"/>
        <end position="250"/>
    </location>
</feature>
<dbReference type="EMBL" id="CAJOBF010008773">
    <property type="protein sequence ID" value="CAF4262292.1"/>
    <property type="molecule type" value="Genomic_DNA"/>
</dbReference>
<dbReference type="EMBL" id="CAJOBI010003039">
    <property type="protein sequence ID" value="CAF3954258.1"/>
    <property type="molecule type" value="Genomic_DNA"/>
</dbReference>
<organism evidence="4 12">
    <name type="scientific">Rotaria magnacalcarata</name>
    <dbReference type="NCBI Taxonomy" id="392030"/>
    <lineage>
        <taxon>Eukaryota</taxon>
        <taxon>Metazoa</taxon>
        <taxon>Spiralia</taxon>
        <taxon>Gnathifera</taxon>
        <taxon>Rotifera</taxon>
        <taxon>Eurotatoria</taxon>
        <taxon>Bdelloidea</taxon>
        <taxon>Philodinida</taxon>
        <taxon>Philodinidae</taxon>
        <taxon>Rotaria</taxon>
    </lineage>
</organism>
<dbReference type="Proteomes" id="UP000663887">
    <property type="component" value="Unassembled WGS sequence"/>
</dbReference>
<evidence type="ECO:0000313" key="4">
    <source>
        <dbReference type="EMBL" id="CAF1524812.1"/>
    </source>
</evidence>
<gene>
    <name evidence="10" type="ORF">BYL167_LOCUS19097</name>
    <name evidence="4" type="ORF">CJN711_LOCUS28634</name>
    <name evidence="5" type="ORF">KQP761_LOCUS33799</name>
    <name evidence="6" type="ORF">MBJ925_LOCUS446</name>
    <name evidence="9" type="ORF">SMN809_LOCUS9425</name>
    <name evidence="11" type="ORF">UXM345_LOCUS31340</name>
    <name evidence="8" type="ORF">WKI299_LOCUS13933</name>
    <name evidence="7" type="ORF">XDN619_LOCUS4056</name>
</gene>
<dbReference type="EMBL" id="CAJNRG010000712">
    <property type="protein sequence ID" value="CAF2016524.1"/>
    <property type="molecule type" value="Genomic_DNA"/>
</dbReference>
<dbReference type="Pfam" id="PF01145">
    <property type="entry name" value="Band_7"/>
    <property type="match status" value="1"/>
</dbReference>
<evidence type="ECO:0000313" key="10">
    <source>
        <dbReference type="EMBL" id="CAF4100661.1"/>
    </source>
</evidence>
<comment type="caution">
    <text evidence="4">The sequence shown here is derived from an EMBL/GenBank/DDBJ whole genome shotgun (WGS) entry which is preliminary data.</text>
</comment>
<keyword evidence="2" id="KW-0472">Membrane</keyword>
<evidence type="ECO:0000256" key="1">
    <source>
        <dbReference type="SAM" id="Coils"/>
    </source>
</evidence>
<protein>
    <recommendedName>
        <fullName evidence="3">Band 7 domain-containing protein</fullName>
    </recommendedName>
</protein>
<evidence type="ECO:0000313" key="12">
    <source>
        <dbReference type="Proteomes" id="UP000663855"/>
    </source>
</evidence>
<dbReference type="OrthoDB" id="5986675at2759"/>